<accession>A0A177A148</accession>
<protein>
    <submittedName>
        <fullName evidence="1">Uncharacterized protein</fullName>
    </submittedName>
</protein>
<dbReference type="AlphaFoldDB" id="A0A177A148"/>
<dbReference type="EMBL" id="KV441407">
    <property type="protein sequence ID" value="OAF55817.1"/>
    <property type="molecule type" value="Genomic_DNA"/>
</dbReference>
<name>A0A177A148_9PEZI</name>
<evidence type="ECO:0000313" key="1">
    <source>
        <dbReference type="EMBL" id="OAF55817.1"/>
    </source>
</evidence>
<dbReference type="OrthoDB" id="5319641at2759"/>
<sequence length="138" mass="15552">MTNLDTVRHDKLPQPKADLEKSAVGLLMDDGDFVEDRLIKKTMCGPRTHRLVSYYSADDELAKGTLQIPSKDPKSSTLQIRLEIVEQHKVPVGDDRRDFKVHELSPNIIYPRSPHNRKGGTGMPAPNSYNSTCWHACI</sequence>
<gene>
    <name evidence="1" type="ORF">VC83_07858</name>
</gene>
<dbReference type="Proteomes" id="UP000077154">
    <property type="component" value="Unassembled WGS sequence"/>
</dbReference>
<dbReference type="RefSeq" id="XP_024321116.1">
    <property type="nucleotide sequence ID" value="XM_024471422.1"/>
</dbReference>
<proteinExistence type="predicted"/>
<dbReference type="GeneID" id="36290902"/>
<organism evidence="1">
    <name type="scientific">Pseudogymnoascus destructans</name>
    <dbReference type="NCBI Taxonomy" id="655981"/>
    <lineage>
        <taxon>Eukaryota</taxon>
        <taxon>Fungi</taxon>
        <taxon>Dikarya</taxon>
        <taxon>Ascomycota</taxon>
        <taxon>Pezizomycotina</taxon>
        <taxon>Leotiomycetes</taxon>
        <taxon>Thelebolales</taxon>
        <taxon>Thelebolaceae</taxon>
        <taxon>Pseudogymnoascus</taxon>
    </lineage>
</organism>
<reference evidence="1" key="1">
    <citation type="submission" date="2016-03" db="EMBL/GenBank/DDBJ databases">
        <title>Updated assembly of Pseudogymnoascus destructans, the fungus causing white-nose syndrome of bats.</title>
        <authorList>
            <person name="Palmer J.M."/>
            <person name="Drees K.P."/>
            <person name="Foster J.T."/>
            <person name="Lindner D.L."/>
        </authorList>
    </citation>
    <scope>NUCLEOTIDE SEQUENCE [LARGE SCALE GENOMIC DNA]</scope>
    <source>
        <strain evidence="1">20631-21</strain>
    </source>
</reference>